<feature type="transmembrane region" description="Helical" evidence="6">
    <location>
        <begin position="241"/>
        <end position="265"/>
    </location>
</feature>
<keyword evidence="5 6" id="KW-0472">Membrane</keyword>
<feature type="transmembrane region" description="Helical" evidence="6">
    <location>
        <begin position="91"/>
        <end position="110"/>
    </location>
</feature>
<feature type="transmembrane region" description="Helical" evidence="6">
    <location>
        <begin position="131"/>
        <end position="163"/>
    </location>
</feature>
<dbReference type="Proteomes" id="UP001265259">
    <property type="component" value="Unassembled WGS sequence"/>
</dbReference>
<dbReference type="EMBL" id="JAVRHL010000003">
    <property type="protein sequence ID" value="MDT0684024.1"/>
    <property type="molecule type" value="Genomic_DNA"/>
</dbReference>
<feature type="transmembrane region" description="Helical" evidence="6">
    <location>
        <begin position="175"/>
        <end position="193"/>
    </location>
</feature>
<reference evidence="7 8" key="1">
    <citation type="submission" date="2023-09" db="EMBL/GenBank/DDBJ databases">
        <authorList>
            <person name="Rey-Velasco X."/>
        </authorList>
    </citation>
    <scope>NUCLEOTIDE SEQUENCE [LARGE SCALE GENOMIC DNA]</scope>
    <source>
        <strain evidence="7 8">F158</strain>
    </source>
</reference>
<organism evidence="7 8">
    <name type="scientific">Tropicimonas omnivorans</name>
    <dbReference type="NCBI Taxonomy" id="3075590"/>
    <lineage>
        <taxon>Bacteria</taxon>
        <taxon>Pseudomonadati</taxon>
        <taxon>Pseudomonadota</taxon>
        <taxon>Alphaproteobacteria</taxon>
        <taxon>Rhodobacterales</taxon>
        <taxon>Roseobacteraceae</taxon>
        <taxon>Tropicimonas</taxon>
    </lineage>
</organism>
<dbReference type="InterPro" id="IPR017039">
    <property type="entry name" value="Virul_fac_BrkB"/>
</dbReference>
<evidence type="ECO:0000256" key="2">
    <source>
        <dbReference type="ARBA" id="ARBA00022475"/>
    </source>
</evidence>
<gene>
    <name evidence="7" type="ORF">RM543_15140</name>
</gene>
<dbReference type="RefSeq" id="WP_311693096.1">
    <property type="nucleotide sequence ID" value="NZ_JAVRHL010000003.1"/>
</dbReference>
<keyword evidence="3 6" id="KW-0812">Transmembrane</keyword>
<evidence type="ECO:0000256" key="1">
    <source>
        <dbReference type="ARBA" id="ARBA00004651"/>
    </source>
</evidence>
<evidence type="ECO:0000256" key="4">
    <source>
        <dbReference type="ARBA" id="ARBA00022989"/>
    </source>
</evidence>
<protein>
    <submittedName>
        <fullName evidence="7">YihY/virulence factor BrkB family protein</fullName>
    </submittedName>
</protein>
<accession>A0ABU3DJY5</accession>
<evidence type="ECO:0000256" key="6">
    <source>
        <dbReference type="SAM" id="Phobius"/>
    </source>
</evidence>
<keyword evidence="4 6" id="KW-1133">Transmembrane helix</keyword>
<proteinExistence type="predicted"/>
<evidence type="ECO:0000256" key="5">
    <source>
        <dbReference type="ARBA" id="ARBA00023136"/>
    </source>
</evidence>
<dbReference type="PANTHER" id="PTHR30213">
    <property type="entry name" value="INNER MEMBRANE PROTEIN YHJD"/>
    <property type="match status" value="1"/>
</dbReference>
<evidence type="ECO:0000313" key="7">
    <source>
        <dbReference type="EMBL" id="MDT0684024.1"/>
    </source>
</evidence>
<comment type="caution">
    <text evidence="7">The sequence shown here is derived from an EMBL/GenBank/DDBJ whole genome shotgun (WGS) entry which is preliminary data.</text>
</comment>
<evidence type="ECO:0000313" key="8">
    <source>
        <dbReference type="Proteomes" id="UP001265259"/>
    </source>
</evidence>
<feature type="transmembrane region" description="Helical" evidence="6">
    <location>
        <begin position="21"/>
        <end position="51"/>
    </location>
</feature>
<dbReference type="PANTHER" id="PTHR30213:SF0">
    <property type="entry name" value="UPF0761 MEMBRANE PROTEIN YIHY"/>
    <property type="match status" value="1"/>
</dbReference>
<dbReference type="Pfam" id="PF03631">
    <property type="entry name" value="Virul_fac_BrkB"/>
    <property type="match status" value="1"/>
</dbReference>
<evidence type="ECO:0000256" key="3">
    <source>
        <dbReference type="ARBA" id="ARBA00022692"/>
    </source>
</evidence>
<feature type="transmembrane region" description="Helical" evidence="6">
    <location>
        <begin position="205"/>
        <end position="229"/>
    </location>
</feature>
<name>A0ABU3DJY5_9RHOB</name>
<keyword evidence="2" id="KW-1003">Cell membrane</keyword>
<sequence length="299" mass="31991">MRVAVWTKAGGDVLRTMDEKNLFLMAAGVAFFSMLSLFPGLAALIAIWSLVSDPSVVEAQLILLANFVPAEAYKLIGDQVRAVTSSSTDTMTWASVLSLLFALWSARLGVDALMRGVNAVYRESNRGGLRHILAAVVLTLSLVALGIVTLGTVIVTPIVLALFPLGPIAGVVAQVMRWLIAGVVMLIALALVYRFGPNRRGARAAWITPGAFLALLLWAGASVAFSIYLTNFGNYNQVYGSIGAVIALLMWLFISAFAVLLGASLNAALELRTRRDSTVGRPRPRGERGAYVADHYIPS</sequence>
<comment type="subcellular location">
    <subcellularLocation>
        <location evidence="1">Cell membrane</location>
        <topology evidence="1">Multi-pass membrane protein</topology>
    </subcellularLocation>
</comment>
<dbReference type="NCBIfam" id="TIGR00765">
    <property type="entry name" value="yihY_not_rbn"/>
    <property type="match status" value="1"/>
</dbReference>
<dbReference type="PIRSF" id="PIRSF035875">
    <property type="entry name" value="RNase_BN"/>
    <property type="match status" value="1"/>
</dbReference>
<keyword evidence="8" id="KW-1185">Reference proteome</keyword>